<proteinExistence type="predicted"/>
<sequence>MDADADTTQKAEKPMCPEQKDLMNYVLGREVDQKIRSHIHVCKGCRRETARLEDGLLAEALEREIATFRPLSVRNGKK</sequence>
<accession>H2CCA1</accession>
<evidence type="ECO:0000313" key="2">
    <source>
        <dbReference type="Proteomes" id="UP000005737"/>
    </source>
</evidence>
<keyword evidence="2" id="KW-1185">Reference proteome</keyword>
<dbReference type="STRING" id="183.GCA_002009735_02556"/>
<gene>
    <name evidence="1" type="ORF">Lepil_1674</name>
</gene>
<reference evidence="1 2" key="1">
    <citation type="submission" date="2011-10" db="EMBL/GenBank/DDBJ databases">
        <title>The Improved High-Quality Draft genome of Leptonema illini DSM 21528.</title>
        <authorList>
            <consortium name="US DOE Joint Genome Institute (JGI-PGF)"/>
            <person name="Lucas S."/>
            <person name="Copeland A."/>
            <person name="Lapidus A."/>
            <person name="Glavina del Rio T."/>
            <person name="Dalin E."/>
            <person name="Tice H."/>
            <person name="Bruce D."/>
            <person name="Goodwin L."/>
            <person name="Pitluck S."/>
            <person name="Peters L."/>
            <person name="Mikhailova N."/>
            <person name="Held B."/>
            <person name="Kyrpides N."/>
            <person name="Mavromatis K."/>
            <person name="Ivanova N."/>
            <person name="Markowitz V."/>
            <person name="Cheng J.-F."/>
            <person name="Hugenholtz P."/>
            <person name="Woyke T."/>
            <person name="Wu D."/>
            <person name="Gronow S."/>
            <person name="Wellnitz S."/>
            <person name="Brambilla E.-M."/>
            <person name="Klenk H.-P."/>
            <person name="Eisen J.A."/>
        </authorList>
    </citation>
    <scope>NUCLEOTIDE SEQUENCE [LARGE SCALE GENOMIC DNA]</scope>
    <source>
        <strain evidence="1 2">DSM 21528</strain>
    </source>
</reference>
<dbReference type="AlphaFoldDB" id="H2CCA1"/>
<protein>
    <recommendedName>
        <fullName evidence="3">Zinc-finger domain-containing protein</fullName>
    </recommendedName>
</protein>
<dbReference type="HOGENOM" id="CLU_2617704_0_0_12"/>
<dbReference type="EMBL" id="JH597773">
    <property type="protein sequence ID" value="EHQ06358.1"/>
    <property type="molecule type" value="Genomic_DNA"/>
</dbReference>
<name>H2CCA1_9LEPT</name>
<dbReference type="Proteomes" id="UP000005737">
    <property type="component" value="Unassembled WGS sequence"/>
</dbReference>
<evidence type="ECO:0008006" key="3">
    <source>
        <dbReference type="Google" id="ProtNLM"/>
    </source>
</evidence>
<organism evidence="1 2">
    <name type="scientific">Leptonema illini DSM 21528</name>
    <dbReference type="NCBI Taxonomy" id="929563"/>
    <lineage>
        <taxon>Bacteria</taxon>
        <taxon>Pseudomonadati</taxon>
        <taxon>Spirochaetota</taxon>
        <taxon>Spirochaetia</taxon>
        <taxon>Leptospirales</taxon>
        <taxon>Leptospiraceae</taxon>
        <taxon>Leptonema</taxon>
    </lineage>
</organism>
<evidence type="ECO:0000313" key="1">
    <source>
        <dbReference type="EMBL" id="EHQ06358.1"/>
    </source>
</evidence>